<dbReference type="GeneID" id="14309504"/>
<reference evidence="1 2" key="2">
    <citation type="journal article" date="2014" name="Genome Announc.">
        <title>Complete Genome Sequence of Methanoregula formicica SMSPT, a Mesophilic Hydrogenotrophic Methanogen Isolated from a Methanogenic Upflow Anaerobic Sludge Blanket Reactor.</title>
        <authorList>
            <person name="Yamamoto K."/>
            <person name="Tamaki H."/>
            <person name="Cadillo-Quiroz H."/>
            <person name="Imachi H."/>
            <person name="Kyrpides N."/>
            <person name="Woyke T."/>
            <person name="Goodwin L."/>
            <person name="Zinder S.H."/>
            <person name="Kamagata Y."/>
            <person name="Liu W.T."/>
        </authorList>
    </citation>
    <scope>NUCLEOTIDE SEQUENCE [LARGE SCALE GENOMIC DNA]</scope>
    <source>
        <strain evidence="2">DSM 22288 / NBRC 105244 / SMSP</strain>
    </source>
</reference>
<evidence type="ECO:0000313" key="1">
    <source>
        <dbReference type="EMBL" id="AGB03119.1"/>
    </source>
</evidence>
<name>L0HJ66_METFS</name>
<proteinExistence type="predicted"/>
<dbReference type="KEGG" id="mfo:Metfor_2112"/>
<dbReference type="OrthoDB" id="11836at2157"/>
<dbReference type="eggNOG" id="arCOG02933">
    <property type="taxonomic scope" value="Archaea"/>
</dbReference>
<dbReference type="AlphaFoldDB" id="L0HJ66"/>
<dbReference type="STRING" id="593750.Metfor_2112"/>
<evidence type="ECO:0000313" key="2">
    <source>
        <dbReference type="Proteomes" id="UP000010824"/>
    </source>
</evidence>
<dbReference type="Gene3D" id="2.60.40.420">
    <property type="entry name" value="Cupredoxins - blue copper proteins"/>
    <property type="match status" value="1"/>
</dbReference>
<accession>L0HJ66</accession>
<dbReference type="EMBL" id="CP003167">
    <property type="protein sequence ID" value="AGB03119.1"/>
    <property type="molecule type" value="Genomic_DNA"/>
</dbReference>
<sequence precursor="true">MKKLFVVLAILFIGILLAGCTSQQAAPATATPTPTPVPTVVATAVPTAEPTKEVVVVVVNKTPEATATATPAPVPTYTITFTQDLTIIPDGTAYIKAGTKVIWQNTDPYKPHTIQANDVITGQYFGSTNPIEIPYGGSYSVVFDKAGSYDYTTGPFQPQTEAKIVVTA</sequence>
<dbReference type="PROSITE" id="PS51257">
    <property type="entry name" value="PROKAR_LIPOPROTEIN"/>
    <property type="match status" value="1"/>
</dbReference>
<keyword evidence="2" id="KW-1185">Reference proteome</keyword>
<protein>
    <recommendedName>
        <fullName evidence="3">Plastocyanin</fullName>
    </recommendedName>
</protein>
<dbReference type="InterPro" id="IPR008972">
    <property type="entry name" value="Cupredoxin"/>
</dbReference>
<dbReference type="HOGENOM" id="CLU_1582901_0_0_2"/>
<evidence type="ECO:0008006" key="3">
    <source>
        <dbReference type="Google" id="ProtNLM"/>
    </source>
</evidence>
<organism evidence="1 2">
    <name type="scientific">Methanoregula formicica (strain DSM 22288 / NBRC 105244 / SMSP)</name>
    <dbReference type="NCBI Taxonomy" id="593750"/>
    <lineage>
        <taxon>Archaea</taxon>
        <taxon>Methanobacteriati</taxon>
        <taxon>Methanobacteriota</taxon>
        <taxon>Stenosarchaea group</taxon>
        <taxon>Methanomicrobia</taxon>
        <taxon>Methanomicrobiales</taxon>
        <taxon>Methanoregulaceae</taxon>
        <taxon>Methanoregula</taxon>
    </lineage>
</organism>
<dbReference type="SUPFAM" id="SSF49503">
    <property type="entry name" value="Cupredoxins"/>
    <property type="match status" value="1"/>
</dbReference>
<dbReference type="RefSeq" id="WP_015286082.1">
    <property type="nucleotide sequence ID" value="NC_019943.1"/>
</dbReference>
<gene>
    <name evidence="1" type="ordered locus">Metfor_2112</name>
</gene>
<dbReference type="InParanoid" id="L0HJ66"/>
<dbReference type="Proteomes" id="UP000010824">
    <property type="component" value="Chromosome"/>
</dbReference>
<reference evidence="2" key="1">
    <citation type="submission" date="2011-12" db="EMBL/GenBank/DDBJ databases">
        <title>Complete sequence of Methanoregula formicicum SMSP.</title>
        <authorList>
            <person name="Lucas S."/>
            <person name="Han J."/>
            <person name="Lapidus A."/>
            <person name="Cheng J.-F."/>
            <person name="Goodwin L."/>
            <person name="Pitluck S."/>
            <person name="Peters L."/>
            <person name="Ovchinnikova G."/>
            <person name="Teshima H."/>
            <person name="Detter J.C."/>
            <person name="Han C."/>
            <person name="Tapia R."/>
            <person name="Land M."/>
            <person name="Hauser L."/>
            <person name="Kyrpides N."/>
            <person name="Ivanova N."/>
            <person name="Pagani I."/>
            <person name="Imachi H."/>
            <person name="Tamaki H."/>
            <person name="Sekiguchi Y."/>
            <person name="Kamagata Y."/>
            <person name="Cadillo-Quiroz H."/>
            <person name="Zinder S."/>
            <person name="Liu W.-T."/>
            <person name="Woyke T."/>
        </authorList>
    </citation>
    <scope>NUCLEOTIDE SEQUENCE [LARGE SCALE GENOMIC DNA]</scope>
    <source>
        <strain evidence="2">DSM 22288 / NBRC 105244 / SMSP</strain>
    </source>
</reference>